<accession>A0A089WHR2</accession>
<evidence type="ECO:0000313" key="1">
    <source>
        <dbReference type="EMBL" id="AIR88855.1"/>
    </source>
</evidence>
<dbReference type="RefSeq" id="WP_038414630.1">
    <property type="nucleotide sequence ID" value="NZ_CP009455.1"/>
</dbReference>
<organism evidence="1 2">
    <name type="scientific">Pseudomonas cremoricolorata</name>
    <dbReference type="NCBI Taxonomy" id="157783"/>
    <lineage>
        <taxon>Bacteria</taxon>
        <taxon>Pseudomonadati</taxon>
        <taxon>Pseudomonadota</taxon>
        <taxon>Gammaproteobacteria</taxon>
        <taxon>Pseudomonadales</taxon>
        <taxon>Pseudomonadaceae</taxon>
        <taxon>Pseudomonas</taxon>
    </lineage>
</organism>
<dbReference type="InterPro" id="IPR010982">
    <property type="entry name" value="Lambda_DNA-bd_dom_sf"/>
</dbReference>
<dbReference type="SUPFAM" id="SSF47413">
    <property type="entry name" value="lambda repressor-like DNA-binding domains"/>
    <property type="match status" value="1"/>
</dbReference>
<dbReference type="AlphaFoldDB" id="A0A089WHR2"/>
<dbReference type="KEGG" id="psw:LK03_06060"/>
<gene>
    <name evidence="1" type="ORF">LK03_06060</name>
</gene>
<evidence type="ECO:0000313" key="2">
    <source>
        <dbReference type="Proteomes" id="UP000029493"/>
    </source>
</evidence>
<reference evidence="1 2" key="1">
    <citation type="submission" date="2014-09" db="EMBL/GenBank/DDBJ databases">
        <authorList>
            <person name="Chan K.-G."/>
        </authorList>
    </citation>
    <scope>NUCLEOTIDE SEQUENCE [LARGE SCALE GENOMIC DNA]</scope>
    <source>
        <strain evidence="1 2">ND07</strain>
    </source>
</reference>
<dbReference type="Gene3D" id="1.10.260.40">
    <property type="entry name" value="lambda repressor-like DNA-binding domains"/>
    <property type="match status" value="1"/>
</dbReference>
<dbReference type="OrthoDB" id="6936078at2"/>
<proteinExistence type="predicted"/>
<dbReference type="Proteomes" id="UP000029493">
    <property type="component" value="Chromosome"/>
</dbReference>
<protein>
    <submittedName>
        <fullName evidence="1">DNA-binding protein</fullName>
    </submittedName>
</protein>
<keyword evidence="1" id="KW-0238">DNA-binding</keyword>
<keyword evidence="2" id="KW-1185">Reference proteome</keyword>
<dbReference type="EMBL" id="CP009455">
    <property type="protein sequence ID" value="AIR88855.1"/>
    <property type="molecule type" value="Genomic_DNA"/>
</dbReference>
<dbReference type="GO" id="GO:0003677">
    <property type="term" value="F:DNA binding"/>
    <property type="evidence" value="ECO:0007669"/>
    <property type="project" value="UniProtKB-KW"/>
</dbReference>
<sequence>MNSFFPVTCSDTLRKIGLLVKARRLFMGLRQADLKASIGVSAHTLRKIEGGSESVDLRSFMLVLWRLGLDESVFVSLDGVENSSEITRYFNHDDAYQSLTSRRVRLAKPKPEDF</sequence>
<name>A0A089WHR2_9PSED</name>